<dbReference type="NCBIfam" id="TIGR01509">
    <property type="entry name" value="HAD-SF-IA-v3"/>
    <property type="match status" value="1"/>
</dbReference>
<dbReference type="SFLD" id="SFLDG01135">
    <property type="entry name" value="C1.5.6:_HAD__Beta-PGM__Phospha"/>
    <property type="match status" value="1"/>
</dbReference>
<dbReference type="InterPro" id="IPR006439">
    <property type="entry name" value="HAD-SF_hydro_IA"/>
</dbReference>
<name>A0ABT2S0X6_9FIRM</name>
<keyword evidence="2" id="KW-1185">Reference proteome</keyword>
<evidence type="ECO:0000313" key="1">
    <source>
        <dbReference type="EMBL" id="MCU6698067.1"/>
    </source>
</evidence>
<dbReference type="SFLD" id="SFLDS00003">
    <property type="entry name" value="Haloacid_Dehalogenase"/>
    <property type="match status" value="1"/>
</dbReference>
<dbReference type="InterPro" id="IPR023214">
    <property type="entry name" value="HAD_sf"/>
</dbReference>
<dbReference type="EMBL" id="JAOQKC010000024">
    <property type="protein sequence ID" value="MCU6698067.1"/>
    <property type="molecule type" value="Genomic_DNA"/>
</dbReference>
<proteinExistence type="predicted"/>
<dbReference type="InterPro" id="IPR023198">
    <property type="entry name" value="PGP-like_dom2"/>
</dbReference>
<dbReference type="CDD" id="cd07505">
    <property type="entry name" value="HAD_BPGM-like"/>
    <property type="match status" value="1"/>
</dbReference>
<dbReference type="NCBIfam" id="TIGR01549">
    <property type="entry name" value="HAD-SF-IA-v1"/>
    <property type="match status" value="1"/>
</dbReference>
<dbReference type="Gene3D" id="3.40.50.1000">
    <property type="entry name" value="HAD superfamily/HAD-like"/>
    <property type="match status" value="1"/>
</dbReference>
<dbReference type="PRINTS" id="PR00413">
    <property type="entry name" value="HADHALOGNASE"/>
</dbReference>
<sequence length="220" mass="25034">MKKAVIFDLDGTLIDSELFYLNLLLEFLKGKGMVLSFEEACKTVGAHNSPIWENVARAHGGSISGKALRQEYKDEFERKLRDRELDYSQMQFADVLPVLEKLRADGIRMAIASSSPHRIIRLVVEQQNWGNYFSVLVSGDDFQRSKPDPEIYRYTMKQLGTAPEETLVVEDSTYGIEAGKAAGVMVAARRDLRFGFHQEKADCLFDDMREILPKISDKYV</sequence>
<gene>
    <name evidence="1" type="ORF">OCV63_14385</name>
</gene>
<dbReference type="InterPro" id="IPR036412">
    <property type="entry name" value="HAD-like_sf"/>
</dbReference>
<accession>A0ABT2S0X6</accession>
<comment type="caution">
    <text evidence="1">The sequence shown here is derived from an EMBL/GenBank/DDBJ whole genome shotgun (WGS) entry which is preliminary data.</text>
</comment>
<dbReference type="InterPro" id="IPR041492">
    <property type="entry name" value="HAD_2"/>
</dbReference>
<dbReference type="RefSeq" id="WP_158364999.1">
    <property type="nucleotide sequence ID" value="NZ_JAOQKC010000024.1"/>
</dbReference>
<reference evidence="1 2" key="1">
    <citation type="journal article" date="2021" name="ISME Commun">
        <title>Automated analysis of genomic sequences facilitates high-throughput and comprehensive description of bacteria.</title>
        <authorList>
            <person name="Hitch T.C.A."/>
        </authorList>
    </citation>
    <scope>NUCLEOTIDE SEQUENCE [LARGE SCALE GENOMIC DNA]</scope>
    <source>
        <strain evidence="1 2">Sanger_04</strain>
    </source>
</reference>
<dbReference type="SUPFAM" id="SSF56784">
    <property type="entry name" value="HAD-like"/>
    <property type="match status" value="1"/>
</dbReference>
<dbReference type="Pfam" id="PF13419">
    <property type="entry name" value="HAD_2"/>
    <property type="match status" value="1"/>
</dbReference>
<evidence type="ECO:0000313" key="2">
    <source>
        <dbReference type="Proteomes" id="UP001652461"/>
    </source>
</evidence>
<organism evidence="1 2">
    <name type="scientific">Laedolimicola ammoniilytica</name>
    <dbReference type="NCBI Taxonomy" id="2981771"/>
    <lineage>
        <taxon>Bacteria</taxon>
        <taxon>Bacillati</taxon>
        <taxon>Bacillota</taxon>
        <taxon>Clostridia</taxon>
        <taxon>Lachnospirales</taxon>
        <taxon>Lachnospiraceae</taxon>
        <taxon>Laedolimicola</taxon>
    </lineage>
</organism>
<dbReference type="PANTHER" id="PTHR43434:SF1">
    <property type="entry name" value="PHOSPHOGLYCOLATE PHOSPHATASE"/>
    <property type="match status" value="1"/>
</dbReference>
<dbReference type="SFLD" id="SFLDG01129">
    <property type="entry name" value="C1.5:_HAD__Beta-PGM__Phosphata"/>
    <property type="match status" value="1"/>
</dbReference>
<dbReference type="PANTHER" id="PTHR43434">
    <property type="entry name" value="PHOSPHOGLYCOLATE PHOSPHATASE"/>
    <property type="match status" value="1"/>
</dbReference>
<dbReference type="Gene3D" id="1.10.150.240">
    <property type="entry name" value="Putative phosphatase, domain 2"/>
    <property type="match status" value="1"/>
</dbReference>
<dbReference type="InterPro" id="IPR050155">
    <property type="entry name" value="HAD-like_hydrolase_sf"/>
</dbReference>
<protein>
    <submittedName>
        <fullName evidence="1">HAD family phosphatase</fullName>
    </submittedName>
</protein>
<dbReference type="Proteomes" id="UP001652461">
    <property type="component" value="Unassembled WGS sequence"/>
</dbReference>